<evidence type="ECO:0000256" key="1">
    <source>
        <dbReference type="ARBA" id="ARBA00022679"/>
    </source>
</evidence>
<comment type="caution">
    <text evidence="3">The sequence shown here is derived from an EMBL/GenBank/DDBJ whole genome shotgun (WGS) entry which is preliminary data.</text>
</comment>
<dbReference type="Gene3D" id="1.25.40.10">
    <property type="entry name" value="Tetratricopeptide repeat domain"/>
    <property type="match status" value="2"/>
</dbReference>
<keyword evidence="1" id="KW-0808">Transferase</keyword>
<dbReference type="InterPro" id="IPR011990">
    <property type="entry name" value="TPR-like_helical_dom_sf"/>
</dbReference>
<dbReference type="PANTHER" id="PTHR12788:SF10">
    <property type="entry name" value="PROTEIN-TYROSINE SULFOTRANSFERASE"/>
    <property type="match status" value="1"/>
</dbReference>
<dbReference type="SUPFAM" id="SSF48452">
    <property type="entry name" value="TPR-like"/>
    <property type="match status" value="1"/>
</dbReference>
<evidence type="ECO:0000256" key="2">
    <source>
        <dbReference type="PROSITE-ProRule" id="PRU00339"/>
    </source>
</evidence>
<dbReference type="AlphaFoldDB" id="A0A7Y3RQ54"/>
<accession>A0A7Y3RQ54</accession>
<dbReference type="SUPFAM" id="SSF52540">
    <property type="entry name" value="P-loop containing nucleoside triphosphate hydrolases"/>
    <property type="match status" value="1"/>
</dbReference>
<dbReference type="EMBL" id="JABFCX010000003">
    <property type="protein sequence ID" value="NNU17322.1"/>
    <property type="molecule type" value="Genomic_DNA"/>
</dbReference>
<dbReference type="Pfam" id="PF13469">
    <property type="entry name" value="Sulfotransfer_3"/>
    <property type="match status" value="1"/>
</dbReference>
<organism evidence="3 4">
    <name type="scientific">Parvularcula mediterranea</name>
    <dbReference type="NCBI Taxonomy" id="2732508"/>
    <lineage>
        <taxon>Bacteria</taxon>
        <taxon>Pseudomonadati</taxon>
        <taxon>Pseudomonadota</taxon>
        <taxon>Alphaproteobacteria</taxon>
        <taxon>Parvularculales</taxon>
        <taxon>Parvularculaceae</taxon>
        <taxon>Parvularcula</taxon>
    </lineage>
</organism>
<dbReference type="PANTHER" id="PTHR12788">
    <property type="entry name" value="PROTEIN-TYROSINE SULFOTRANSFERASE 2"/>
    <property type="match status" value="1"/>
</dbReference>
<keyword evidence="4" id="KW-1185">Reference proteome</keyword>
<feature type="repeat" description="TPR" evidence="2">
    <location>
        <begin position="296"/>
        <end position="329"/>
    </location>
</feature>
<sequence length="615" mass="67709">MRRRKPPHFAIWDSMTALPDDPLLQDAESLAAAGRAADAIARLKTGLGLGPESYRRRLLLGRLLFESGAYEEAGEMTRSADPFDPLTDEFAKIGQAVNSRQGHLVQGMARGMLEKVPGHPRATFALAQILRGSGDHEARVAILEGGIAATPANSILRQLYVAALEDAGHFTRAVQEVRPLPKIEPGLPSNLILATVLFKYGQYEDALLAAREALRLAGAQKEAKGEARLVEGQILRVLGRRDEAIKALQESAVNRRFPGAPVWALADMKTHKFSAQDRSVMARLISAPQAPPDERAMAAFSLARALEAEGDWDAAMKAYTQANHLHPEKSFSPDSFRAAIEKLTQKIGSEALSETAKTRADATPIFIVGLPRSGSTLIEQILASHSEIEGTIESLTLPAVKRRAHLIIRERTNGEYADGLGQLTSAELTELGEVYREESKLFRSTESRFYTDKLPHNFEHVSLISKVLPDAIIIDARRNPLDCGLSIYKQYFAKGSPFAYDLHNIAAYYRGFLALMDHWDSVLPGRVLRVQHEELVRDPASGIARILDHIGVSQEDACFRPHETQRAVRTASSEQVRQPISTKGIGTWKKAGAHLDSLREALGEDVLSRFDGFYE</sequence>
<gene>
    <name evidence="3" type="ORF">HK107_13405</name>
</gene>
<proteinExistence type="predicted"/>
<dbReference type="Pfam" id="PF14559">
    <property type="entry name" value="TPR_19"/>
    <property type="match status" value="1"/>
</dbReference>
<evidence type="ECO:0000313" key="4">
    <source>
        <dbReference type="Proteomes" id="UP000536835"/>
    </source>
</evidence>
<dbReference type="GO" id="GO:0008476">
    <property type="term" value="F:protein-tyrosine sulfotransferase activity"/>
    <property type="evidence" value="ECO:0007669"/>
    <property type="project" value="InterPro"/>
</dbReference>
<dbReference type="InterPro" id="IPR019734">
    <property type="entry name" value="TPR_rpt"/>
</dbReference>
<protein>
    <submittedName>
        <fullName evidence="3">Tetratricopeptide repeat protein</fullName>
    </submittedName>
</protein>
<keyword evidence="2" id="KW-0802">TPR repeat</keyword>
<dbReference type="SMART" id="SM00028">
    <property type="entry name" value="TPR"/>
    <property type="match status" value="3"/>
</dbReference>
<evidence type="ECO:0000313" key="3">
    <source>
        <dbReference type="EMBL" id="NNU17322.1"/>
    </source>
</evidence>
<name>A0A7Y3RQ54_9PROT</name>
<dbReference type="PROSITE" id="PS50005">
    <property type="entry name" value="TPR"/>
    <property type="match status" value="1"/>
</dbReference>
<dbReference type="Proteomes" id="UP000536835">
    <property type="component" value="Unassembled WGS sequence"/>
</dbReference>
<dbReference type="Pfam" id="PF13432">
    <property type="entry name" value="TPR_16"/>
    <property type="match status" value="1"/>
</dbReference>
<reference evidence="3 4" key="1">
    <citation type="submission" date="2020-05" db="EMBL/GenBank/DDBJ databases">
        <title>Parvularcula mediterraneae sp. nov., isolated from polypropylene straw from shallow seawater of the seashore of Laganas in Zakynthos island, Greece.</title>
        <authorList>
            <person name="Szabo I."/>
            <person name="Al-Omari J."/>
            <person name="Rado J."/>
            <person name="Szerdahelyi G.S."/>
        </authorList>
    </citation>
    <scope>NUCLEOTIDE SEQUENCE [LARGE SCALE GENOMIC DNA]</scope>
    <source>
        <strain evidence="3 4">ZS-1/3</strain>
    </source>
</reference>
<dbReference type="InterPro" id="IPR026634">
    <property type="entry name" value="TPST-like"/>
</dbReference>
<dbReference type="Gene3D" id="3.40.50.300">
    <property type="entry name" value="P-loop containing nucleotide triphosphate hydrolases"/>
    <property type="match status" value="1"/>
</dbReference>
<dbReference type="InterPro" id="IPR027417">
    <property type="entry name" value="P-loop_NTPase"/>
</dbReference>